<dbReference type="InterPro" id="IPR003695">
    <property type="entry name" value="Ppx_GppA_N"/>
</dbReference>
<dbReference type="PANTHER" id="PTHR30005">
    <property type="entry name" value="EXOPOLYPHOSPHATASE"/>
    <property type="match status" value="1"/>
</dbReference>
<evidence type="ECO:0000313" key="8">
    <source>
        <dbReference type="Proteomes" id="UP001205609"/>
    </source>
</evidence>
<keyword evidence="8" id="KW-1185">Reference proteome</keyword>
<dbReference type="EC" id="3.6.1.11" evidence="2"/>
<evidence type="ECO:0000313" key="7">
    <source>
        <dbReference type="EMBL" id="MCS4487142.1"/>
    </source>
</evidence>
<comment type="catalytic activity">
    <reaction evidence="4">
        <text>[phosphate](n) + H2O = [phosphate](n-1) + phosphate + H(+)</text>
        <dbReference type="Rhea" id="RHEA:21528"/>
        <dbReference type="Rhea" id="RHEA-COMP:9859"/>
        <dbReference type="Rhea" id="RHEA-COMP:14279"/>
        <dbReference type="ChEBI" id="CHEBI:15377"/>
        <dbReference type="ChEBI" id="CHEBI:15378"/>
        <dbReference type="ChEBI" id="CHEBI:16838"/>
        <dbReference type="ChEBI" id="CHEBI:43474"/>
        <dbReference type="EC" id="3.6.1.11"/>
    </reaction>
</comment>
<accession>A0ABT2F411</accession>
<sequence>MERNALIDIGSNTIRLVIVEFDHDTGLNEIQNIKTPARLSQYLDEAGNMLEEGVDVLVTALQSFKKVAEAFKVSALYPIATAAIRQSQNQQTIVRRVKKEVGIDIILIPEEDEAFYGAYAVTHTTDIQNGITVDIGGGSTELTYFKNKKIKQAVSFPFGVVTLTRMFFDGKQHNDKEALKKLEKFLKKSFSKLDWIANKGVPLIGIGGSARNCARIHQALRQYPIAGVHSYSMTHDDLTTVYETLKANSRDELVNLDGLSRDRMDIIIPAVVVFNVLFNLIQAESFTFSRKGIREGFMMHQIAKTHRGEFRKENVQSDALRHLANEYRIEPTGAKQRQKLAETLLTQLTEQDKLKVDEEVQQRFLQAAYLYYLGKFIDSDSSSQHTYYIIANSSINGLTHKERVRLALLTSFKNKSLLKQYSDETQWFSDKELSDIQALGGILKFVNALNISNTNTVNQVALITDSDVEQYQLNVYYQGEPIAEQYQSNRQKKHIEKILKAKLSIQFIKK</sequence>
<comment type="similarity">
    <text evidence="1">Belongs to the GppA/Ppx family.</text>
</comment>
<proteinExistence type="inferred from homology"/>
<dbReference type="InterPro" id="IPR022371">
    <property type="entry name" value="Exopolyphosphatase"/>
</dbReference>
<reference evidence="7 8" key="1">
    <citation type="journal article" date="2023" name="Int. J. Syst. Evol. Microbiol.">
        <title>Streptococcus sciuri sp. nov., Staphylococcus marylandisciuri sp. nov. and Staphylococcus americanisciuri sp. nov., isolated from faeces of eastern grey squirrel (Sciurus carolinensis).</title>
        <authorList>
            <person name="Volokhov D.V."/>
            <person name="Zagorodnyaya T.A."/>
            <person name="Furtak V.A."/>
            <person name="Nattanmai G."/>
            <person name="Randall L."/>
            <person name="Jose S."/>
            <person name="Gao Y."/>
            <person name="Eisenberg T."/>
            <person name="Delmonte P."/>
            <person name="Blom J."/>
            <person name="Mitchell K.K."/>
        </authorList>
    </citation>
    <scope>NUCLEOTIDE SEQUENCE [LARGE SCALE GENOMIC DNA]</scope>
    <source>
        <strain evidence="7 8">GRT3</strain>
    </source>
</reference>
<dbReference type="CDD" id="cd24052">
    <property type="entry name" value="ASKHA_NBD_HpPPX-GppA-like"/>
    <property type="match status" value="1"/>
</dbReference>
<dbReference type="Pfam" id="PF02541">
    <property type="entry name" value="Ppx-GppA"/>
    <property type="match status" value="1"/>
</dbReference>
<dbReference type="Gene3D" id="3.30.420.40">
    <property type="match status" value="1"/>
</dbReference>
<dbReference type="GO" id="GO:0004309">
    <property type="term" value="F:exopolyphosphatase activity"/>
    <property type="evidence" value="ECO:0007669"/>
    <property type="project" value="UniProtKB-EC"/>
</dbReference>
<dbReference type="NCBIfam" id="TIGR03706">
    <property type="entry name" value="exo_poly_only"/>
    <property type="match status" value="1"/>
</dbReference>
<name>A0ABT2F411_9STAP</name>
<dbReference type="Gene3D" id="1.10.3210.10">
    <property type="entry name" value="Hypothetical protein af1432"/>
    <property type="match status" value="1"/>
</dbReference>
<feature type="domain" description="Ppx/GppA phosphatase C-terminal" evidence="6">
    <location>
        <begin position="319"/>
        <end position="475"/>
    </location>
</feature>
<dbReference type="SUPFAM" id="SSF53067">
    <property type="entry name" value="Actin-like ATPase domain"/>
    <property type="match status" value="2"/>
</dbReference>
<evidence type="ECO:0000259" key="5">
    <source>
        <dbReference type="Pfam" id="PF02541"/>
    </source>
</evidence>
<gene>
    <name evidence="7" type="primary">ppx</name>
    <name evidence="7" type="ORF">NXS11_09690</name>
</gene>
<feature type="domain" description="Ppx/GppA phosphatase N-terminal" evidence="5">
    <location>
        <begin position="25"/>
        <end position="301"/>
    </location>
</feature>
<dbReference type="EMBL" id="JANUXY010000011">
    <property type="protein sequence ID" value="MCS4487142.1"/>
    <property type="molecule type" value="Genomic_DNA"/>
</dbReference>
<keyword evidence="3 7" id="KW-0378">Hydrolase</keyword>
<comment type="caution">
    <text evidence="7">The sequence shown here is derived from an EMBL/GenBank/DDBJ whole genome shotgun (WGS) entry which is preliminary data.</text>
</comment>
<evidence type="ECO:0000259" key="6">
    <source>
        <dbReference type="Pfam" id="PF21447"/>
    </source>
</evidence>
<organism evidence="7 8">
    <name type="scientific">Staphylococcus americanisciuri</name>
    <dbReference type="NCBI Taxonomy" id="2973940"/>
    <lineage>
        <taxon>Bacteria</taxon>
        <taxon>Bacillati</taxon>
        <taxon>Bacillota</taxon>
        <taxon>Bacilli</taxon>
        <taxon>Bacillales</taxon>
        <taxon>Staphylococcaceae</taxon>
        <taxon>Staphylococcus</taxon>
    </lineage>
</organism>
<dbReference type="RefSeq" id="WP_259200802.1">
    <property type="nucleotide sequence ID" value="NZ_JANUXY010000011.1"/>
</dbReference>
<dbReference type="Pfam" id="PF21447">
    <property type="entry name" value="Ppx-GppA_III"/>
    <property type="match status" value="1"/>
</dbReference>
<protein>
    <recommendedName>
        <fullName evidence="2">exopolyphosphatase</fullName>
        <ecNumber evidence="2">3.6.1.11</ecNumber>
    </recommendedName>
</protein>
<dbReference type="InterPro" id="IPR048950">
    <property type="entry name" value="Ppx_GppA_C"/>
</dbReference>
<dbReference type="Proteomes" id="UP001205609">
    <property type="component" value="Unassembled WGS sequence"/>
</dbReference>
<dbReference type="InterPro" id="IPR043129">
    <property type="entry name" value="ATPase_NBD"/>
</dbReference>
<evidence type="ECO:0000256" key="3">
    <source>
        <dbReference type="ARBA" id="ARBA00022801"/>
    </source>
</evidence>
<dbReference type="InterPro" id="IPR050273">
    <property type="entry name" value="GppA/Ppx_hydrolase"/>
</dbReference>
<evidence type="ECO:0000256" key="1">
    <source>
        <dbReference type="ARBA" id="ARBA00007125"/>
    </source>
</evidence>
<evidence type="ECO:0000256" key="4">
    <source>
        <dbReference type="ARBA" id="ARBA00047607"/>
    </source>
</evidence>
<evidence type="ECO:0000256" key="2">
    <source>
        <dbReference type="ARBA" id="ARBA00012451"/>
    </source>
</evidence>
<dbReference type="SUPFAM" id="SSF109604">
    <property type="entry name" value="HD-domain/PDEase-like"/>
    <property type="match status" value="1"/>
</dbReference>
<dbReference type="Gene3D" id="3.30.420.150">
    <property type="entry name" value="Exopolyphosphatase. Domain 2"/>
    <property type="match status" value="1"/>
</dbReference>
<dbReference type="PANTHER" id="PTHR30005:SF0">
    <property type="entry name" value="RETROGRADE REGULATION PROTEIN 2"/>
    <property type="match status" value="1"/>
</dbReference>